<evidence type="ECO:0000256" key="1">
    <source>
        <dbReference type="SAM" id="Phobius"/>
    </source>
</evidence>
<dbReference type="STRING" id="551995.SAMN05192574_104352"/>
<accession>A0A1H8JWK2</accession>
<feature type="transmembrane region" description="Helical" evidence="1">
    <location>
        <begin position="162"/>
        <end position="181"/>
    </location>
</feature>
<keyword evidence="1" id="KW-1133">Transmembrane helix</keyword>
<keyword evidence="1" id="KW-0812">Transmembrane</keyword>
<gene>
    <name evidence="2" type="ORF">SAMN05192574_104352</name>
</gene>
<name>A0A1H8JWK2_9SPHI</name>
<proteinExistence type="predicted"/>
<keyword evidence="3" id="KW-1185">Reference proteome</keyword>
<dbReference type="Proteomes" id="UP000198942">
    <property type="component" value="Unassembled WGS sequence"/>
</dbReference>
<protein>
    <submittedName>
        <fullName evidence="2">Uncharacterized protein</fullName>
    </submittedName>
</protein>
<dbReference type="AlphaFoldDB" id="A0A1H8JWK2"/>
<dbReference type="EMBL" id="FOCL01000004">
    <property type="protein sequence ID" value="SEN85134.1"/>
    <property type="molecule type" value="Genomic_DNA"/>
</dbReference>
<evidence type="ECO:0000313" key="3">
    <source>
        <dbReference type="Proteomes" id="UP000198942"/>
    </source>
</evidence>
<organism evidence="2 3">
    <name type="scientific">Mucilaginibacter gossypiicola</name>
    <dbReference type="NCBI Taxonomy" id="551995"/>
    <lineage>
        <taxon>Bacteria</taxon>
        <taxon>Pseudomonadati</taxon>
        <taxon>Bacteroidota</taxon>
        <taxon>Sphingobacteriia</taxon>
        <taxon>Sphingobacteriales</taxon>
        <taxon>Sphingobacteriaceae</taxon>
        <taxon>Mucilaginibacter</taxon>
    </lineage>
</organism>
<keyword evidence="1" id="KW-0472">Membrane</keyword>
<dbReference type="RefSeq" id="WP_143065189.1">
    <property type="nucleotide sequence ID" value="NZ_FOCL01000004.1"/>
</dbReference>
<reference evidence="3" key="1">
    <citation type="submission" date="2016-10" db="EMBL/GenBank/DDBJ databases">
        <authorList>
            <person name="Varghese N."/>
            <person name="Submissions S."/>
        </authorList>
    </citation>
    <scope>NUCLEOTIDE SEQUENCE [LARGE SCALE GENOMIC DNA]</scope>
    <source>
        <strain evidence="3">Gh-48</strain>
    </source>
</reference>
<evidence type="ECO:0000313" key="2">
    <source>
        <dbReference type="EMBL" id="SEN85134.1"/>
    </source>
</evidence>
<sequence length="189" mass="22106">MSVLNLKEDNLPLVFALMLGFIIWGLEHIVEESLKTPVIEYSVSKKIKKDTVQLIYEFSNLSREKKYSNLKILYLLDQNQRIYTGSYVPDRLAVEDQNDVPFYIDTTHNEGVFNIKTVQPLASFKIILNIRNDTLPEIRYATEETIILKEYSLDVFLVKNEFIVIFVLIIIFIVSLTFYAIKFKPNETR</sequence>
<feature type="transmembrane region" description="Helical" evidence="1">
    <location>
        <begin position="12"/>
        <end position="30"/>
    </location>
</feature>